<feature type="transmembrane region" description="Helical" evidence="11">
    <location>
        <begin position="40"/>
        <end position="63"/>
    </location>
</feature>
<name>A0A6P8J875_ACTTE</name>
<keyword evidence="4 11" id="KW-1133">Transmembrane helix</keyword>
<sequence>MGENMIQGENSTSLSSTSPLPSSTSVLSKKCTFPLDHGTAIVLLNIMFSVFGTFGNIIIIVVVYKTPKLRRISNFLLLSLAVADLFVTMIAQPLQVTTVAAKTFGHFCVPSVDYAYDVVANFSCSCSLFHLAAISVDRALVVSNPHRYHSTMGKYGLKIMLCCCWGSATLFVSLRVPFPETLILSVLVIFVSYFIIIVSYSIILYQITRERVRGEMPGDSRAASRDARMERRVAGTIAIVILVFSICWFPLVGIYVSMKNGLVRNLDGVLYMWIRTLLLFNSSMNFLIYSFRIDHFRSAYKKSFRQLAQKSRALLSSSKTASTSNTATATATASCSAKQISTNEKRDTEEELAYAGVCTNEKQDKKEGMVCTGV</sequence>
<feature type="transmembrane region" description="Helical" evidence="11">
    <location>
        <begin position="114"/>
        <end position="134"/>
    </location>
</feature>
<dbReference type="InterPro" id="IPR000276">
    <property type="entry name" value="GPCR_Rhodpsn"/>
</dbReference>
<reference evidence="14" key="1">
    <citation type="submission" date="2025-08" db="UniProtKB">
        <authorList>
            <consortium name="RefSeq"/>
        </authorList>
    </citation>
    <scope>IDENTIFICATION</scope>
    <source>
        <tissue evidence="14">Tentacle</tissue>
    </source>
</reference>
<dbReference type="GO" id="GO:0005886">
    <property type="term" value="C:plasma membrane"/>
    <property type="evidence" value="ECO:0007669"/>
    <property type="project" value="UniProtKB-SubCell"/>
</dbReference>
<comment type="subcellular location">
    <subcellularLocation>
        <location evidence="1">Cell membrane</location>
        <topology evidence="1">Multi-pass membrane protein</topology>
    </subcellularLocation>
</comment>
<feature type="transmembrane region" description="Helical" evidence="11">
    <location>
        <begin position="233"/>
        <end position="258"/>
    </location>
</feature>
<dbReference type="PANTHER" id="PTHR24246:SF27">
    <property type="entry name" value="ADENOSINE RECEPTOR, ISOFORM A"/>
    <property type="match status" value="1"/>
</dbReference>
<evidence type="ECO:0000259" key="12">
    <source>
        <dbReference type="PROSITE" id="PS50262"/>
    </source>
</evidence>
<dbReference type="PANTHER" id="PTHR24246">
    <property type="entry name" value="OLFACTORY RECEPTOR AND ADENOSINE RECEPTOR"/>
    <property type="match status" value="1"/>
</dbReference>
<evidence type="ECO:0000256" key="4">
    <source>
        <dbReference type="ARBA" id="ARBA00022989"/>
    </source>
</evidence>
<dbReference type="PROSITE" id="PS50262">
    <property type="entry name" value="G_PROTEIN_RECEP_F1_2"/>
    <property type="match status" value="1"/>
</dbReference>
<organism evidence="13 14">
    <name type="scientific">Actinia tenebrosa</name>
    <name type="common">Australian red waratah sea anemone</name>
    <dbReference type="NCBI Taxonomy" id="6105"/>
    <lineage>
        <taxon>Eukaryota</taxon>
        <taxon>Metazoa</taxon>
        <taxon>Cnidaria</taxon>
        <taxon>Anthozoa</taxon>
        <taxon>Hexacorallia</taxon>
        <taxon>Actiniaria</taxon>
        <taxon>Actiniidae</taxon>
        <taxon>Actinia</taxon>
    </lineage>
</organism>
<evidence type="ECO:0000313" key="14">
    <source>
        <dbReference type="RefSeq" id="XP_031573998.1"/>
    </source>
</evidence>
<keyword evidence="9" id="KW-0807">Transducer</keyword>
<evidence type="ECO:0000256" key="2">
    <source>
        <dbReference type="ARBA" id="ARBA00022475"/>
    </source>
</evidence>
<dbReference type="RefSeq" id="XP_031573998.1">
    <property type="nucleotide sequence ID" value="XM_031718138.1"/>
</dbReference>
<keyword evidence="3 11" id="KW-0812">Transmembrane</keyword>
<keyword evidence="13" id="KW-1185">Reference proteome</keyword>
<evidence type="ECO:0000256" key="6">
    <source>
        <dbReference type="ARBA" id="ARBA00023136"/>
    </source>
</evidence>
<evidence type="ECO:0000256" key="5">
    <source>
        <dbReference type="ARBA" id="ARBA00023040"/>
    </source>
</evidence>
<dbReference type="InterPro" id="IPR017452">
    <property type="entry name" value="GPCR_Rhodpsn_7TM"/>
</dbReference>
<feature type="transmembrane region" description="Helical" evidence="11">
    <location>
        <begin position="182"/>
        <end position="205"/>
    </location>
</feature>
<dbReference type="SMART" id="SM01381">
    <property type="entry name" value="7TM_GPCR_Srsx"/>
    <property type="match status" value="1"/>
</dbReference>
<feature type="transmembrane region" description="Helical" evidence="11">
    <location>
        <begin position="155"/>
        <end position="176"/>
    </location>
</feature>
<keyword evidence="6 11" id="KW-0472">Membrane</keyword>
<accession>A0A6P8J875</accession>
<dbReference type="OrthoDB" id="5958432at2759"/>
<evidence type="ECO:0000256" key="9">
    <source>
        <dbReference type="ARBA" id="ARBA00023224"/>
    </source>
</evidence>
<dbReference type="Gene3D" id="1.20.1070.10">
    <property type="entry name" value="Rhodopsin 7-helix transmembrane proteins"/>
    <property type="match status" value="1"/>
</dbReference>
<feature type="transmembrane region" description="Helical" evidence="11">
    <location>
        <begin position="270"/>
        <end position="291"/>
    </location>
</feature>
<keyword evidence="8" id="KW-0325">Glycoprotein</keyword>
<dbReference type="GO" id="GO:0004930">
    <property type="term" value="F:G protein-coupled receptor activity"/>
    <property type="evidence" value="ECO:0007669"/>
    <property type="project" value="UniProtKB-KW"/>
</dbReference>
<dbReference type="KEGG" id="aten:116307817"/>
<feature type="region of interest" description="Disordered" evidence="10">
    <location>
        <begin position="1"/>
        <end position="23"/>
    </location>
</feature>
<proteinExistence type="predicted"/>
<keyword evidence="7" id="KW-0675">Receptor</keyword>
<evidence type="ECO:0000256" key="10">
    <source>
        <dbReference type="SAM" id="MobiDB-lite"/>
    </source>
</evidence>
<dbReference type="GeneID" id="116307817"/>
<keyword evidence="2" id="KW-1003">Cell membrane</keyword>
<evidence type="ECO:0000256" key="1">
    <source>
        <dbReference type="ARBA" id="ARBA00004651"/>
    </source>
</evidence>
<dbReference type="CDD" id="cd00637">
    <property type="entry name" value="7tm_classA_rhodopsin-like"/>
    <property type="match status" value="1"/>
</dbReference>
<dbReference type="AlphaFoldDB" id="A0A6P8J875"/>
<feature type="compositionally biased region" description="Low complexity" evidence="10">
    <location>
        <begin position="11"/>
        <end position="23"/>
    </location>
</feature>
<protein>
    <submittedName>
        <fullName evidence="14">Melanocortin receptor 5-like</fullName>
    </submittedName>
</protein>
<dbReference type="Proteomes" id="UP000515163">
    <property type="component" value="Unplaced"/>
</dbReference>
<evidence type="ECO:0000256" key="3">
    <source>
        <dbReference type="ARBA" id="ARBA00022692"/>
    </source>
</evidence>
<dbReference type="InParanoid" id="A0A6P8J875"/>
<evidence type="ECO:0000313" key="13">
    <source>
        <dbReference type="Proteomes" id="UP000515163"/>
    </source>
</evidence>
<dbReference type="Pfam" id="PF00001">
    <property type="entry name" value="7tm_1"/>
    <property type="match status" value="2"/>
</dbReference>
<gene>
    <name evidence="14" type="primary">LOC116307817</name>
</gene>
<evidence type="ECO:0000256" key="11">
    <source>
        <dbReference type="SAM" id="Phobius"/>
    </source>
</evidence>
<evidence type="ECO:0000256" key="7">
    <source>
        <dbReference type="ARBA" id="ARBA00023170"/>
    </source>
</evidence>
<dbReference type="SUPFAM" id="SSF81321">
    <property type="entry name" value="Family A G protein-coupled receptor-like"/>
    <property type="match status" value="1"/>
</dbReference>
<dbReference type="PRINTS" id="PR00237">
    <property type="entry name" value="GPCRRHODOPSN"/>
</dbReference>
<evidence type="ECO:0000256" key="8">
    <source>
        <dbReference type="ARBA" id="ARBA00023180"/>
    </source>
</evidence>
<feature type="transmembrane region" description="Helical" evidence="11">
    <location>
        <begin position="75"/>
        <end position="94"/>
    </location>
</feature>
<keyword evidence="5" id="KW-0297">G-protein coupled receptor</keyword>
<feature type="domain" description="G-protein coupled receptors family 1 profile" evidence="12">
    <location>
        <begin position="55"/>
        <end position="289"/>
    </location>
</feature>
<dbReference type="FunCoup" id="A0A6P8J875">
    <property type="interactions" value="300"/>
</dbReference>